<name>A0A0A9H7Q7_ARUDO</name>
<dbReference type="AlphaFoldDB" id="A0A0A9H7Q7"/>
<reference evidence="1" key="2">
    <citation type="journal article" date="2015" name="Data Brief">
        <title>Shoot transcriptome of the giant reed, Arundo donax.</title>
        <authorList>
            <person name="Barrero R.A."/>
            <person name="Guerrero F.D."/>
            <person name="Moolhuijzen P."/>
            <person name="Goolsby J.A."/>
            <person name="Tidwell J."/>
            <person name="Bellgard S.E."/>
            <person name="Bellgard M.I."/>
        </authorList>
    </citation>
    <scope>NUCLEOTIDE SEQUENCE</scope>
    <source>
        <tissue evidence="1">Shoot tissue taken approximately 20 cm above the soil surface</tissue>
    </source>
</reference>
<organism evidence="1">
    <name type="scientific">Arundo donax</name>
    <name type="common">Giant reed</name>
    <name type="synonym">Donax arundinaceus</name>
    <dbReference type="NCBI Taxonomy" id="35708"/>
    <lineage>
        <taxon>Eukaryota</taxon>
        <taxon>Viridiplantae</taxon>
        <taxon>Streptophyta</taxon>
        <taxon>Embryophyta</taxon>
        <taxon>Tracheophyta</taxon>
        <taxon>Spermatophyta</taxon>
        <taxon>Magnoliopsida</taxon>
        <taxon>Liliopsida</taxon>
        <taxon>Poales</taxon>
        <taxon>Poaceae</taxon>
        <taxon>PACMAD clade</taxon>
        <taxon>Arundinoideae</taxon>
        <taxon>Arundineae</taxon>
        <taxon>Arundo</taxon>
    </lineage>
</organism>
<evidence type="ECO:0000313" key="1">
    <source>
        <dbReference type="EMBL" id="JAE30891.1"/>
    </source>
</evidence>
<sequence length="40" mass="4439">MPRQSPFPNLFNPSRNFLCSSSVHASPRFLCGRSCSPSEP</sequence>
<accession>A0A0A9H7Q7</accession>
<protein>
    <submittedName>
        <fullName evidence="1">Uncharacterized protein</fullName>
    </submittedName>
</protein>
<dbReference type="EMBL" id="GBRH01167005">
    <property type="protein sequence ID" value="JAE30891.1"/>
    <property type="molecule type" value="Transcribed_RNA"/>
</dbReference>
<proteinExistence type="predicted"/>
<reference evidence="1" key="1">
    <citation type="submission" date="2014-09" db="EMBL/GenBank/DDBJ databases">
        <authorList>
            <person name="Magalhaes I.L.F."/>
            <person name="Oliveira U."/>
            <person name="Santos F.R."/>
            <person name="Vidigal T.H.D.A."/>
            <person name="Brescovit A.D."/>
            <person name="Santos A.J."/>
        </authorList>
    </citation>
    <scope>NUCLEOTIDE SEQUENCE</scope>
    <source>
        <tissue evidence="1">Shoot tissue taken approximately 20 cm above the soil surface</tissue>
    </source>
</reference>